<name>A0A1Y6CDF9_9BACT</name>
<gene>
    <name evidence="2" type="ORF">SAMN06296036_11955</name>
</gene>
<evidence type="ECO:0000313" key="3">
    <source>
        <dbReference type="Proteomes" id="UP000192907"/>
    </source>
</evidence>
<dbReference type="InterPro" id="IPR011464">
    <property type="entry name" value="DUF1570"/>
</dbReference>
<dbReference type="OrthoDB" id="5523615at2"/>
<proteinExistence type="predicted"/>
<protein>
    <recommendedName>
        <fullName evidence="1">DUF1570 domain-containing protein</fullName>
    </recommendedName>
</protein>
<dbReference type="PROSITE" id="PS51257">
    <property type="entry name" value="PROKAR_LIPOPROTEIN"/>
    <property type="match status" value="1"/>
</dbReference>
<dbReference type="Gene3D" id="1.10.390.20">
    <property type="match status" value="1"/>
</dbReference>
<sequence length="482" mass="55583">MVRRLFHNWGLPLLKIPVLTLAVLLSSCVTINNRDARWYQLSSENFILYTDGSLKRGETLLQMMEGYRRTIEIFINKKLRDDLPPLRMIVPESFQKYSTLAQKRMVAGYYSRHKDGPIIVFNQIHSRNIFSLSVALHEYVHFIQYQKGYYSMPPWYREGMAEYLASVEVSKGAMKFQVGGIHETRLKELSFTGWLSAKKVLLGEKTTTDSGFYPLSWLLTHYFVNKHQDSLSQYLDDRSPASKEKFNRHFGFSIDDLDAKLFSYYRSGKFSQYEVVPNLSVTKIRVSPVEPQERDYLLVKIGLENERLSQEDIEHLLKDSKHYLADLTFAEFYFKNDQSSKALAHLQKIIKKHPEDYRIQLLMGKVLLQQFLTTDQKDAALAEKATYHLHQANKLNQDNAEIFAEFAKAGLLSKKLSATSALEALQTAIVLTPYVESYYLSEARLLSVTGAKEEAKAVLRKLVENSKDQDVVDEASDLLLRL</sequence>
<dbReference type="Pfam" id="PF07607">
    <property type="entry name" value="DUF1570"/>
    <property type="match status" value="1"/>
</dbReference>
<feature type="domain" description="DUF1570" evidence="1">
    <location>
        <begin position="135"/>
        <end position="239"/>
    </location>
</feature>
<keyword evidence="3" id="KW-1185">Reference proteome</keyword>
<evidence type="ECO:0000313" key="2">
    <source>
        <dbReference type="EMBL" id="SMF58085.1"/>
    </source>
</evidence>
<dbReference type="EMBL" id="FWZT01000019">
    <property type="protein sequence ID" value="SMF58085.1"/>
    <property type="molecule type" value="Genomic_DNA"/>
</dbReference>
<dbReference type="SUPFAM" id="SSF48452">
    <property type="entry name" value="TPR-like"/>
    <property type="match status" value="1"/>
</dbReference>
<dbReference type="RefSeq" id="WP_132322603.1">
    <property type="nucleotide sequence ID" value="NZ_FWZT01000019.1"/>
</dbReference>
<dbReference type="STRING" id="1513793.SAMN06296036_11955"/>
<dbReference type="AlphaFoldDB" id="A0A1Y6CDF9"/>
<organism evidence="2 3">
    <name type="scientific">Pseudobacteriovorax antillogorgiicola</name>
    <dbReference type="NCBI Taxonomy" id="1513793"/>
    <lineage>
        <taxon>Bacteria</taxon>
        <taxon>Pseudomonadati</taxon>
        <taxon>Bdellovibrionota</taxon>
        <taxon>Oligoflexia</taxon>
        <taxon>Oligoflexales</taxon>
        <taxon>Pseudobacteriovoracaceae</taxon>
        <taxon>Pseudobacteriovorax</taxon>
    </lineage>
</organism>
<evidence type="ECO:0000259" key="1">
    <source>
        <dbReference type="Pfam" id="PF07607"/>
    </source>
</evidence>
<dbReference type="Proteomes" id="UP000192907">
    <property type="component" value="Unassembled WGS sequence"/>
</dbReference>
<dbReference type="Gene3D" id="1.25.40.10">
    <property type="entry name" value="Tetratricopeptide repeat domain"/>
    <property type="match status" value="1"/>
</dbReference>
<reference evidence="3" key="1">
    <citation type="submission" date="2017-04" db="EMBL/GenBank/DDBJ databases">
        <authorList>
            <person name="Varghese N."/>
            <person name="Submissions S."/>
        </authorList>
    </citation>
    <scope>NUCLEOTIDE SEQUENCE [LARGE SCALE GENOMIC DNA]</scope>
    <source>
        <strain evidence="3">RKEM611</strain>
    </source>
</reference>
<dbReference type="InterPro" id="IPR011990">
    <property type="entry name" value="TPR-like_helical_dom_sf"/>
</dbReference>
<accession>A0A1Y6CDF9</accession>